<dbReference type="GO" id="GO:0005634">
    <property type="term" value="C:nucleus"/>
    <property type="evidence" value="ECO:0007669"/>
    <property type="project" value="TreeGrafter"/>
</dbReference>
<comment type="catalytic activity">
    <reaction evidence="6">
        <text>Couples ATP hydrolysis with the unwinding of duplex DNA by translocating in the 3'-5' direction.</text>
        <dbReference type="EC" id="5.6.2.4"/>
    </reaction>
</comment>
<evidence type="ECO:0000259" key="9">
    <source>
        <dbReference type="PROSITE" id="PS51192"/>
    </source>
</evidence>
<evidence type="ECO:0000313" key="12">
    <source>
        <dbReference type="Proteomes" id="UP000703269"/>
    </source>
</evidence>
<dbReference type="PROSITE" id="PS51194">
    <property type="entry name" value="HELICASE_CTER"/>
    <property type="match status" value="1"/>
</dbReference>
<evidence type="ECO:0000259" key="10">
    <source>
        <dbReference type="PROSITE" id="PS51194"/>
    </source>
</evidence>
<dbReference type="NCBIfam" id="TIGR00614">
    <property type="entry name" value="recQ_fam"/>
    <property type="match status" value="1"/>
</dbReference>
<protein>
    <recommendedName>
        <fullName evidence="7">DNA 3'-5' helicase</fullName>
        <ecNumber evidence="7">5.6.2.4</ecNumber>
    </recommendedName>
</protein>
<dbReference type="PANTHER" id="PTHR13710">
    <property type="entry name" value="DNA HELICASE RECQ FAMILY MEMBER"/>
    <property type="match status" value="1"/>
</dbReference>
<evidence type="ECO:0000256" key="5">
    <source>
        <dbReference type="ARBA" id="ARBA00022840"/>
    </source>
</evidence>
<feature type="compositionally biased region" description="Polar residues" evidence="8">
    <location>
        <begin position="204"/>
        <end position="216"/>
    </location>
</feature>
<feature type="region of interest" description="Disordered" evidence="8">
    <location>
        <begin position="1051"/>
        <end position="1097"/>
    </location>
</feature>
<reference evidence="11 12" key="1">
    <citation type="submission" date="2021-08" db="EMBL/GenBank/DDBJ databases">
        <title>Draft Genome Sequence of Phanerochaete sordida strain YK-624.</title>
        <authorList>
            <person name="Mori T."/>
            <person name="Dohra H."/>
            <person name="Suzuki T."/>
            <person name="Kawagishi H."/>
            <person name="Hirai H."/>
        </authorList>
    </citation>
    <scope>NUCLEOTIDE SEQUENCE [LARGE SCALE GENOMIC DNA]</scope>
    <source>
        <strain evidence="11 12">YK-624</strain>
    </source>
</reference>
<dbReference type="GO" id="GO:0003676">
    <property type="term" value="F:nucleic acid binding"/>
    <property type="evidence" value="ECO:0007669"/>
    <property type="project" value="InterPro"/>
</dbReference>
<comment type="caution">
    <text evidence="11">The sequence shown here is derived from an EMBL/GenBank/DDBJ whole genome shotgun (WGS) entry which is preliminary data.</text>
</comment>
<dbReference type="GO" id="GO:0043138">
    <property type="term" value="F:3'-5' DNA helicase activity"/>
    <property type="evidence" value="ECO:0007669"/>
    <property type="project" value="UniProtKB-EC"/>
</dbReference>
<feature type="region of interest" description="Disordered" evidence="8">
    <location>
        <begin position="357"/>
        <end position="506"/>
    </location>
</feature>
<feature type="compositionally biased region" description="Basic and acidic residues" evidence="8">
    <location>
        <begin position="139"/>
        <end position="157"/>
    </location>
</feature>
<name>A0A9P3GMN6_9APHY</name>
<evidence type="ECO:0000313" key="11">
    <source>
        <dbReference type="EMBL" id="GJE97049.1"/>
    </source>
</evidence>
<dbReference type="Proteomes" id="UP000703269">
    <property type="component" value="Unassembled WGS sequence"/>
</dbReference>
<dbReference type="Pfam" id="PF16124">
    <property type="entry name" value="RecQ_Zn_bind"/>
    <property type="match status" value="1"/>
</dbReference>
<evidence type="ECO:0000256" key="7">
    <source>
        <dbReference type="ARBA" id="ARBA00034808"/>
    </source>
</evidence>
<dbReference type="InterPro" id="IPR032284">
    <property type="entry name" value="RecQ_Zn-bd"/>
</dbReference>
<dbReference type="EMBL" id="BPQB01000067">
    <property type="protein sequence ID" value="GJE97049.1"/>
    <property type="molecule type" value="Genomic_DNA"/>
</dbReference>
<dbReference type="InterPro" id="IPR018982">
    <property type="entry name" value="RQC_domain"/>
</dbReference>
<evidence type="ECO:0000256" key="8">
    <source>
        <dbReference type="SAM" id="MobiDB-lite"/>
    </source>
</evidence>
<dbReference type="GO" id="GO:0000724">
    <property type="term" value="P:double-strand break repair via homologous recombination"/>
    <property type="evidence" value="ECO:0007669"/>
    <property type="project" value="TreeGrafter"/>
</dbReference>
<keyword evidence="12" id="KW-1185">Reference proteome</keyword>
<feature type="compositionally biased region" description="Low complexity" evidence="8">
    <location>
        <begin position="217"/>
        <end position="255"/>
    </location>
</feature>
<feature type="domain" description="Helicase C-terminal" evidence="10">
    <location>
        <begin position="732"/>
        <end position="890"/>
    </location>
</feature>
<feature type="compositionally biased region" description="Acidic residues" evidence="8">
    <location>
        <begin position="164"/>
        <end position="177"/>
    </location>
</feature>
<dbReference type="InterPro" id="IPR036388">
    <property type="entry name" value="WH-like_DNA-bd_sf"/>
</dbReference>
<dbReference type="InterPro" id="IPR014001">
    <property type="entry name" value="Helicase_ATP-bd"/>
</dbReference>
<dbReference type="InterPro" id="IPR004589">
    <property type="entry name" value="DNA_helicase_ATP-dep_RecQ"/>
</dbReference>
<feature type="compositionally biased region" description="Polar residues" evidence="8">
    <location>
        <begin position="17"/>
        <end position="37"/>
    </location>
</feature>
<dbReference type="SUPFAM" id="SSF52540">
    <property type="entry name" value="P-loop containing nucleoside triphosphate hydrolases"/>
    <property type="match status" value="1"/>
</dbReference>
<keyword evidence="5" id="KW-0067">ATP-binding</keyword>
<feature type="compositionally biased region" description="Low complexity" evidence="8">
    <location>
        <begin position="114"/>
        <end position="127"/>
    </location>
</feature>
<keyword evidence="4 11" id="KW-0347">Helicase</keyword>
<comment type="similarity">
    <text evidence="1">Belongs to the helicase family. RecQ subfamily.</text>
</comment>
<feature type="region of interest" description="Disordered" evidence="8">
    <location>
        <begin position="1245"/>
        <end position="1288"/>
    </location>
</feature>
<evidence type="ECO:0000256" key="3">
    <source>
        <dbReference type="ARBA" id="ARBA00022801"/>
    </source>
</evidence>
<dbReference type="Pfam" id="PF00271">
    <property type="entry name" value="Helicase_C"/>
    <property type="match status" value="1"/>
</dbReference>
<dbReference type="FunFam" id="3.40.50.300:FF:001975">
    <property type="entry name" value="ATP-dependent DNA helicase"/>
    <property type="match status" value="1"/>
</dbReference>
<dbReference type="GO" id="GO:0005524">
    <property type="term" value="F:ATP binding"/>
    <property type="evidence" value="ECO:0007669"/>
    <property type="project" value="UniProtKB-KW"/>
</dbReference>
<keyword evidence="3" id="KW-0378">Hydrolase</keyword>
<proteinExistence type="inferred from homology"/>
<accession>A0A9P3GMN6</accession>
<keyword evidence="2" id="KW-0547">Nucleotide-binding</keyword>
<dbReference type="SMART" id="SM00490">
    <property type="entry name" value="HELICc"/>
    <property type="match status" value="1"/>
</dbReference>
<dbReference type="PROSITE" id="PS51192">
    <property type="entry name" value="HELICASE_ATP_BIND_1"/>
    <property type="match status" value="1"/>
</dbReference>
<dbReference type="Pfam" id="PF09382">
    <property type="entry name" value="RQC"/>
    <property type="match status" value="1"/>
</dbReference>
<dbReference type="FunFam" id="3.40.50.300:FF:001389">
    <property type="entry name" value="ATP-dependent DNA helicase RecQ"/>
    <property type="match status" value="1"/>
</dbReference>
<evidence type="ECO:0000256" key="2">
    <source>
        <dbReference type="ARBA" id="ARBA00022741"/>
    </source>
</evidence>
<feature type="compositionally biased region" description="Pro residues" evidence="8">
    <location>
        <begin position="466"/>
        <end position="476"/>
    </location>
</feature>
<dbReference type="Gene3D" id="3.40.50.300">
    <property type="entry name" value="P-loop containing nucleotide triphosphate hydrolases"/>
    <property type="match status" value="2"/>
</dbReference>
<dbReference type="CDD" id="cd18794">
    <property type="entry name" value="SF2_C_RecQ"/>
    <property type="match status" value="1"/>
</dbReference>
<dbReference type="InterPro" id="IPR011545">
    <property type="entry name" value="DEAD/DEAH_box_helicase_dom"/>
</dbReference>
<feature type="compositionally biased region" description="Polar residues" evidence="8">
    <location>
        <begin position="84"/>
        <end position="105"/>
    </location>
</feature>
<dbReference type="CDD" id="cd17920">
    <property type="entry name" value="DEXHc_RecQ"/>
    <property type="match status" value="1"/>
</dbReference>
<dbReference type="GO" id="GO:0005737">
    <property type="term" value="C:cytoplasm"/>
    <property type="evidence" value="ECO:0007669"/>
    <property type="project" value="TreeGrafter"/>
</dbReference>
<feature type="compositionally biased region" description="Basic and acidic residues" evidence="8">
    <location>
        <begin position="184"/>
        <end position="193"/>
    </location>
</feature>
<dbReference type="GO" id="GO:0009378">
    <property type="term" value="F:four-way junction helicase activity"/>
    <property type="evidence" value="ECO:0007669"/>
    <property type="project" value="TreeGrafter"/>
</dbReference>
<dbReference type="PANTHER" id="PTHR13710:SF149">
    <property type="entry name" value="ATP-DEPENDENT DNA HELICASE TLH2"/>
    <property type="match status" value="1"/>
</dbReference>
<gene>
    <name evidence="11" type="ORF">PsYK624_132590</name>
</gene>
<dbReference type="InterPro" id="IPR027417">
    <property type="entry name" value="P-loop_NTPase"/>
</dbReference>
<dbReference type="GO" id="GO:0005694">
    <property type="term" value="C:chromosome"/>
    <property type="evidence" value="ECO:0007669"/>
    <property type="project" value="TreeGrafter"/>
</dbReference>
<feature type="compositionally biased region" description="Polar residues" evidence="8">
    <location>
        <begin position="423"/>
        <end position="432"/>
    </location>
</feature>
<dbReference type="Gene3D" id="1.10.10.10">
    <property type="entry name" value="Winged helix-like DNA-binding domain superfamily/Winged helix DNA-binding domain"/>
    <property type="match status" value="1"/>
</dbReference>
<dbReference type="OrthoDB" id="10261556at2759"/>
<organism evidence="11 12">
    <name type="scientific">Phanerochaete sordida</name>
    <dbReference type="NCBI Taxonomy" id="48140"/>
    <lineage>
        <taxon>Eukaryota</taxon>
        <taxon>Fungi</taxon>
        <taxon>Dikarya</taxon>
        <taxon>Basidiomycota</taxon>
        <taxon>Agaricomycotina</taxon>
        <taxon>Agaricomycetes</taxon>
        <taxon>Polyporales</taxon>
        <taxon>Phanerochaetaceae</taxon>
        <taxon>Phanerochaete</taxon>
    </lineage>
</organism>
<dbReference type="InterPro" id="IPR001650">
    <property type="entry name" value="Helicase_C-like"/>
</dbReference>
<evidence type="ECO:0000256" key="6">
    <source>
        <dbReference type="ARBA" id="ARBA00034617"/>
    </source>
</evidence>
<dbReference type="SMART" id="SM00487">
    <property type="entry name" value="DEXDc"/>
    <property type="match status" value="1"/>
</dbReference>
<dbReference type="EC" id="5.6.2.4" evidence="7"/>
<evidence type="ECO:0000256" key="4">
    <source>
        <dbReference type="ARBA" id="ARBA00022806"/>
    </source>
</evidence>
<sequence>MSGPRNNLEDILKKRQQSTATTPAGLATSQSQSQSQDGAPKSKFRVASRPSPPNTAAQKPAAPLQKSPSYTSFSTPGFGKKQTAPFNHSVNSSIASTSVKNTSASIYERRNEVAAAPSTPAAQAITSLPAKRTSPFVDPHPKRSRPDASKTSDKENYDTQPADIDIDSEPTLSDESDVSIVMISHRDKGKGREVAQSLPPPPSSQRNIDFHQLSTPSKPSGRGASSLSSAPSSRRVPASSITTTAAGVTTTRASALNVQSSSVPRAEHAPGGADNDSQRHLILDYSDMVTIASEDLVEMKNKAIDVRSHLVDVRADECGKPTLLMIRQIEDVMQDRIRCIDAILTARKTGQSVVLPAPSWTTSSASKPPSLPPHPVLLSSDAHGPVARDAPVFDPHGDIPSFDNYEPDHDTLDPSFDDLMQDSAPQQSNGGNNYPEPSVHAPASDDELWNQFDDPMLSPDPVISSLPPPPPPPPPAQAVAGPSRREPAVPDDETVQRPNPGLTKTPFYGDLVRTLQNVFGLKSFRKNQLEACTDSMQGRDVFVLMPTGGGKSLCFQLPAVVKNKQMDGVTVVICPLVALMQDQVSALQKRGVKVASFDSTQSAQEANKMHQMLRTPGSRPALLYVTPEKLEKSQRLISDVMALYKEGLLVRFVADEAHCIITWGRDFRGSYNDFTWIRDRYPDVPVIALTATVNKQGIIDIIARLRMRNCSQYTSSFNRPNLYYDIRPRPAKMTALYTEIIAAINQRYRGETGIIYCSSKIKCQELAQELRRAKIKADYFHAEISGSEKQRIVDGWQAGHIKVVVATIAFGMGIDKPDVRFVFHTAIPNSLCDYYQETGRAGRDGKPSDCILYYAWADAAWKMRRAREEALEKGDASLAEHAVEHVTRVVQYCMNAVDCRRKQVLAFFDEPFDPKKCNNMCDNCKNEAPVTTLDITALAINFVKLVQQAQQKNIRAARGTLTKAFYGKMDRATQDRGFEQLAGFGAGAEAAKANRDLPERLHDLLVAQGILMTKAEGNGRSGYAQDYTYAGPKAPAFLRNRPTLTIGFRAKIKASRRNQPKTTSQDDGKGAPASRRTKKIVEIAEDPIDDYDDDDDDEGAYLVDIPDEDYAPEPIAGPSRQPATRKAAANLASAVIDIDDEVELIDNPTSQQVVRDSLQDGCLVALKQCRDKFMLESDYGDIVAKELGDEHLQILSLLLPRDMSSLESEMRDDQVAFDALNSKIPSLFPEILNICLRFRSFLPPDPQSKRKPSSKAALGARSKPPSIAQLHNNYDYPGGASKPASKRK</sequence>
<dbReference type="GO" id="GO:0016787">
    <property type="term" value="F:hydrolase activity"/>
    <property type="evidence" value="ECO:0007669"/>
    <property type="project" value="UniProtKB-KW"/>
</dbReference>
<feature type="region of interest" description="Disordered" evidence="8">
    <location>
        <begin position="1"/>
        <end position="277"/>
    </location>
</feature>
<feature type="compositionally biased region" description="Polar residues" evidence="8">
    <location>
        <begin position="66"/>
        <end position="75"/>
    </location>
</feature>
<evidence type="ECO:0000256" key="1">
    <source>
        <dbReference type="ARBA" id="ARBA00005446"/>
    </source>
</evidence>
<feature type="compositionally biased region" description="Acidic residues" evidence="8">
    <location>
        <begin position="1083"/>
        <end position="1097"/>
    </location>
</feature>
<dbReference type="Pfam" id="PF00270">
    <property type="entry name" value="DEAD"/>
    <property type="match status" value="1"/>
</dbReference>
<dbReference type="GO" id="GO:0006260">
    <property type="term" value="P:DNA replication"/>
    <property type="evidence" value="ECO:0007669"/>
    <property type="project" value="InterPro"/>
</dbReference>
<feature type="domain" description="Helicase ATP-binding" evidence="9">
    <location>
        <begin position="532"/>
        <end position="711"/>
    </location>
</feature>